<feature type="region of interest" description="Disordered" evidence="5">
    <location>
        <begin position="1"/>
        <end position="54"/>
    </location>
</feature>
<dbReference type="GO" id="GO:0005524">
    <property type="term" value="F:ATP binding"/>
    <property type="evidence" value="ECO:0007669"/>
    <property type="project" value="UniProtKB-KW"/>
</dbReference>
<dbReference type="GO" id="GO:0035435">
    <property type="term" value="P:phosphate ion transmembrane transport"/>
    <property type="evidence" value="ECO:0007669"/>
    <property type="project" value="InterPro"/>
</dbReference>
<gene>
    <name evidence="7" type="ORF">C450_03782</name>
</gene>
<dbReference type="Pfam" id="PF00005">
    <property type="entry name" value="ABC_tran"/>
    <property type="match status" value="1"/>
</dbReference>
<dbReference type="PROSITE" id="PS00211">
    <property type="entry name" value="ABC_TRANSPORTER_1"/>
    <property type="match status" value="1"/>
</dbReference>
<keyword evidence="8" id="KW-1185">Reference proteome</keyword>
<dbReference type="AlphaFoldDB" id="M0NEN6"/>
<dbReference type="GO" id="GO:0016887">
    <property type="term" value="F:ATP hydrolysis activity"/>
    <property type="evidence" value="ECO:0007669"/>
    <property type="project" value="InterPro"/>
</dbReference>
<comment type="caution">
    <text evidence="7">The sequence shown here is derived from an EMBL/GenBank/DDBJ whole genome shotgun (WGS) entry which is preliminary data.</text>
</comment>
<dbReference type="SMART" id="SM00382">
    <property type="entry name" value="AAA"/>
    <property type="match status" value="1"/>
</dbReference>
<reference evidence="7 8" key="1">
    <citation type="journal article" date="2014" name="PLoS Genet.">
        <title>Phylogenetically driven sequencing of extremely halophilic archaea reveals strategies for static and dynamic osmo-response.</title>
        <authorList>
            <person name="Becker E.A."/>
            <person name="Seitzer P.M."/>
            <person name="Tritt A."/>
            <person name="Larsen D."/>
            <person name="Krusor M."/>
            <person name="Yao A.I."/>
            <person name="Wu D."/>
            <person name="Madern D."/>
            <person name="Eisen J.A."/>
            <person name="Darling A.E."/>
            <person name="Facciotti M.T."/>
        </authorList>
    </citation>
    <scope>NUCLEOTIDE SEQUENCE [LARGE SCALE GENOMIC DNA]</scope>
    <source>
        <strain evidence="7 8">DSM 8989</strain>
    </source>
</reference>
<dbReference type="InterPro" id="IPR003593">
    <property type="entry name" value="AAA+_ATPase"/>
</dbReference>
<protein>
    <submittedName>
        <fullName evidence="7">Phosphate ABC transporter ATP-binding protein</fullName>
    </submittedName>
</protein>
<accession>M0NEN6</accession>
<evidence type="ECO:0000313" key="7">
    <source>
        <dbReference type="EMBL" id="EMA55155.1"/>
    </source>
</evidence>
<evidence type="ECO:0000256" key="3">
    <source>
        <dbReference type="ARBA" id="ARBA00022741"/>
    </source>
</evidence>
<keyword evidence="4 7" id="KW-0067">ATP-binding</keyword>
<name>M0NEN6_9EURY</name>
<evidence type="ECO:0000256" key="4">
    <source>
        <dbReference type="ARBA" id="ARBA00022840"/>
    </source>
</evidence>
<proteinExistence type="predicted"/>
<evidence type="ECO:0000256" key="1">
    <source>
        <dbReference type="ARBA" id="ARBA00022448"/>
    </source>
</evidence>
<dbReference type="RefSeq" id="WP_005040163.1">
    <property type="nucleotide sequence ID" value="NZ_AOME01000015.1"/>
</dbReference>
<dbReference type="GO" id="GO:0016020">
    <property type="term" value="C:membrane"/>
    <property type="evidence" value="ECO:0007669"/>
    <property type="project" value="InterPro"/>
</dbReference>
<feature type="domain" description="ABC transporter" evidence="6">
    <location>
        <begin position="67"/>
        <end position="321"/>
    </location>
</feature>
<feature type="compositionally biased region" description="Basic and acidic residues" evidence="5">
    <location>
        <begin position="18"/>
        <end position="30"/>
    </location>
</feature>
<dbReference type="Gene3D" id="3.40.50.300">
    <property type="entry name" value="P-loop containing nucleotide triphosphate hydrolases"/>
    <property type="match status" value="1"/>
</dbReference>
<organism evidence="7 8">
    <name type="scientific">Halococcus salifodinae DSM 8989</name>
    <dbReference type="NCBI Taxonomy" id="1227456"/>
    <lineage>
        <taxon>Archaea</taxon>
        <taxon>Methanobacteriati</taxon>
        <taxon>Methanobacteriota</taxon>
        <taxon>Stenosarchaea group</taxon>
        <taxon>Halobacteria</taxon>
        <taxon>Halobacteriales</taxon>
        <taxon>Halococcaceae</taxon>
        <taxon>Halococcus</taxon>
    </lineage>
</organism>
<dbReference type="PROSITE" id="PS50893">
    <property type="entry name" value="ABC_TRANSPORTER_2"/>
    <property type="match status" value="1"/>
</dbReference>
<dbReference type="NCBIfam" id="TIGR00972">
    <property type="entry name" value="3a0107s01c2"/>
    <property type="match status" value="1"/>
</dbReference>
<keyword evidence="2" id="KW-1003">Cell membrane</keyword>
<dbReference type="EMBL" id="AOME01000015">
    <property type="protein sequence ID" value="EMA55155.1"/>
    <property type="molecule type" value="Genomic_DNA"/>
</dbReference>
<keyword evidence="2" id="KW-0472">Membrane</keyword>
<dbReference type="InterPro" id="IPR003439">
    <property type="entry name" value="ABC_transporter-like_ATP-bd"/>
</dbReference>
<dbReference type="PATRIC" id="fig|1227456.3.peg.783"/>
<evidence type="ECO:0000256" key="2">
    <source>
        <dbReference type="ARBA" id="ARBA00022475"/>
    </source>
</evidence>
<dbReference type="PANTHER" id="PTHR43423:SF1">
    <property type="entry name" value="ABC TRANSPORTER I FAMILY MEMBER 17"/>
    <property type="match status" value="1"/>
</dbReference>
<dbReference type="PANTHER" id="PTHR43423">
    <property type="entry name" value="ABC TRANSPORTER I FAMILY MEMBER 17"/>
    <property type="match status" value="1"/>
</dbReference>
<dbReference type="InterPro" id="IPR005670">
    <property type="entry name" value="PstB-like"/>
</dbReference>
<sequence>MSETENQPRPDTATNGTDRTDQADRTDRTDSTATDTRPSGRQTTAGETEETVHDEWVEYDYAGAAKVTTTDLNVHYGDDRAIEDISIEIPEQSVTALIGPSGCGKSTFLRCLNRMNDRIRAAAIDGSVTVDGEEIYRDGANLVELRKRVGMVFQQPNPFPKSIRDNVVYGPRKHGDIKTGLLSRLFGRDTNEKEDEIVERSLRQAAIWDEVEDRLDDNALGLSGGQQQRLCIARCLAVDPEVILMDEPASALDPIATSKIEDLIEDLAEEYTVVIVTHNMQQAARISDQTAVFLTGGELVEYGDTNQIFENPESQRVEDYITGKFG</sequence>
<dbReference type="InterPro" id="IPR027417">
    <property type="entry name" value="P-loop_NTPase"/>
</dbReference>
<evidence type="ECO:0000256" key="5">
    <source>
        <dbReference type="SAM" id="MobiDB-lite"/>
    </source>
</evidence>
<dbReference type="CDD" id="cd03260">
    <property type="entry name" value="ABC_PstB_phosphate_transporter"/>
    <property type="match status" value="1"/>
</dbReference>
<dbReference type="InterPro" id="IPR017871">
    <property type="entry name" value="ABC_transporter-like_CS"/>
</dbReference>
<keyword evidence="1" id="KW-0813">Transport</keyword>
<dbReference type="OrthoDB" id="31298at2157"/>
<dbReference type="STRING" id="1227456.C450_03782"/>
<dbReference type="Proteomes" id="UP000011625">
    <property type="component" value="Unassembled WGS sequence"/>
</dbReference>
<dbReference type="GO" id="GO:0005315">
    <property type="term" value="F:phosphate transmembrane transporter activity"/>
    <property type="evidence" value="ECO:0007669"/>
    <property type="project" value="InterPro"/>
</dbReference>
<keyword evidence="3" id="KW-0547">Nucleotide-binding</keyword>
<evidence type="ECO:0000259" key="6">
    <source>
        <dbReference type="PROSITE" id="PS50893"/>
    </source>
</evidence>
<dbReference type="SUPFAM" id="SSF52540">
    <property type="entry name" value="P-loop containing nucleoside triphosphate hydrolases"/>
    <property type="match status" value="1"/>
</dbReference>
<evidence type="ECO:0000313" key="8">
    <source>
        <dbReference type="Proteomes" id="UP000011625"/>
    </source>
</evidence>
<feature type="compositionally biased region" description="Polar residues" evidence="5">
    <location>
        <begin position="1"/>
        <end position="16"/>
    </location>
</feature>